<dbReference type="Gene3D" id="1.10.150.80">
    <property type="entry name" value="HRDC domain"/>
    <property type="match status" value="2"/>
</dbReference>
<dbReference type="InterPro" id="IPR010997">
    <property type="entry name" value="HRDC-like_sf"/>
</dbReference>
<dbReference type="PROSITE" id="PS50967">
    <property type="entry name" value="HRDC"/>
    <property type="match status" value="1"/>
</dbReference>
<dbReference type="AlphaFoldDB" id="A0A9P4Y4Y4"/>
<dbReference type="OrthoDB" id="1920326at2759"/>
<evidence type="ECO:0000256" key="3">
    <source>
        <dbReference type="SAM" id="MobiDB-lite"/>
    </source>
</evidence>
<sequence length="619" mass="68097">MISPPTEPELPSVGTQFWSHKLYRGPNDQTVRILYSRTKAESESIAQQFLGEKVVGFDMEWPWQSDSEKGTLPLQKRIGLIQIACEDKIALFHIGLHPGKTSTDILAPSLQKIIESPDITKTGVAILNADFSRLRKWFGLSPRGAFELSHLHNLVVYGPTEPQSVTTRMRRLSLQVELHLGSPLHKGKVRTSNWSRQLNPQQIEYAAADAYAGFMLFHCMNAKRTSMDPMPPLPLHADIYQQLGYGMGTTTPVQLGPHGQATAISSFQFFRTPVQAKPKSQQANRPSTQVEENKSDGTDHDGPPAAAAAVEVSEQFADTKALFEQLRMHRKDTAKERKCSAFIVASNVLLDAISRKCPRNTQELLQISGIGKRKAEDFGPAWLEITREFLKTRAPDFLAASEAPVPEASALGGTSPQDHKPLPTNTMQDIAGGATSAPPVLHTGLSFTLEDTTLADSAEVLNLVASQHEGSDDDSAFGSPIRSPSPSSLKRKREMVATSLSSTNRNMQNMPWGTQPGPTIRDSNTELVATAPRPTSRPTRPVERQIFRNKIVAFNKLVTPAVILSEETIDQIVENPPRTVEELLRIPGVMPFANVCARSKRSFLEFIIKATPDQVLSVA</sequence>
<dbReference type="CDD" id="cd06141">
    <property type="entry name" value="WRN_exo"/>
    <property type="match status" value="1"/>
</dbReference>
<dbReference type="SUPFAM" id="SSF47819">
    <property type="entry name" value="HRDC-like"/>
    <property type="match status" value="1"/>
</dbReference>
<evidence type="ECO:0000313" key="6">
    <source>
        <dbReference type="Proteomes" id="UP000803844"/>
    </source>
</evidence>
<feature type="compositionally biased region" description="Low complexity" evidence="3">
    <location>
        <begin position="479"/>
        <end position="488"/>
    </location>
</feature>
<dbReference type="PANTHER" id="PTHR13620:SF104">
    <property type="entry name" value="EXONUCLEASE 3'-5' DOMAIN-CONTAINING PROTEIN 2"/>
    <property type="match status" value="1"/>
</dbReference>
<dbReference type="PANTHER" id="PTHR13620">
    <property type="entry name" value="3-5 EXONUCLEASE"/>
    <property type="match status" value="1"/>
</dbReference>
<dbReference type="InterPro" id="IPR002562">
    <property type="entry name" value="3'-5'_exonuclease_dom"/>
</dbReference>
<proteinExistence type="predicted"/>
<dbReference type="GO" id="GO:0005737">
    <property type="term" value="C:cytoplasm"/>
    <property type="evidence" value="ECO:0007669"/>
    <property type="project" value="TreeGrafter"/>
</dbReference>
<reference evidence="5" key="1">
    <citation type="journal article" date="2020" name="Phytopathology">
        <title>Genome sequence of the chestnut blight fungus Cryphonectria parasitica EP155: A fundamental resource for an archetypical invasive plant pathogen.</title>
        <authorList>
            <person name="Crouch J.A."/>
            <person name="Dawe A."/>
            <person name="Aerts A."/>
            <person name="Barry K."/>
            <person name="Churchill A.C.L."/>
            <person name="Grimwood J."/>
            <person name="Hillman B."/>
            <person name="Milgroom M.G."/>
            <person name="Pangilinan J."/>
            <person name="Smith M."/>
            <person name="Salamov A."/>
            <person name="Schmutz J."/>
            <person name="Yadav J."/>
            <person name="Grigoriev I.V."/>
            <person name="Nuss D."/>
        </authorList>
    </citation>
    <scope>NUCLEOTIDE SEQUENCE</scope>
    <source>
        <strain evidence="5">EP155</strain>
    </source>
</reference>
<keyword evidence="1" id="KW-0540">Nuclease</keyword>
<dbReference type="GO" id="GO:0000166">
    <property type="term" value="F:nucleotide binding"/>
    <property type="evidence" value="ECO:0007669"/>
    <property type="project" value="InterPro"/>
</dbReference>
<name>A0A9P4Y4Y4_CRYP1</name>
<keyword evidence="6" id="KW-1185">Reference proteome</keyword>
<comment type="caution">
    <text evidence="5">The sequence shown here is derived from an EMBL/GenBank/DDBJ whole genome shotgun (WGS) entry which is preliminary data.</text>
</comment>
<dbReference type="SMART" id="SM00474">
    <property type="entry name" value="35EXOc"/>
    <property type="match status" value="1"/>
</dbReference>
<accession>A0A9P4Y4Y4</accession>
<dbReference type="RefSeq" id="XP_040777531.1">
    <property type="nucleotide sequence ID" value="XM_040924055.1"/>
</dbReference>
<dbReference type="InterPro" id="IPR012337">
    <property type="entry name" value="RNaseH-like_sf"/>
</dbReference>
<dbReference type="Pfam" id="PF01612">
    <property type="entry name" value="DNA_pol_A_exo1"/>
    <property type="match status" value="1"/>
</dbReference>
<dbReference type="Pfam" id="PF00570">
    <property type="entry name" value="HRDC"/>
    <property type="match status" value="1"/>
</dbReference>
<protein>
    <recommendedName>
        <fullName evidence="4">HRDC domain-containing protein</fullName>
    </recommendedName>
</protein>
<dbReference type="GO" id="GO:0003676">
    <property type="term" value="F:nucleic acid binding"/>
    <property type="evidence" value="ECO:0007669"/>
    <property type="project" value="InterPro"/>
</dbReference>
<evidence type="ECO:0000259" key="4">
    <source>
        <dbReference type="PROSITE" id="PS50967"/>
    </source>
</evidence>
<dbReference type="GO" id="GO:0006139">
    <property type="term" value="P:nucleobase-containing compound metabolic process"/>
    <property type="evidence" value="ECO:0007669"/>
    <property type="project" value="InterPro"/>
</dbReference>
<feature type="compositionally biased region" description="Basic and acidic residues" evidence="3">
    <location>
        <begin position="291"/>
        <end position="302"/>
    </location>
</feature>
<dbReference type="Gene3D" id="3.30.420.10">
    <property type="entry name" value="Ribonuclease H-like superfamily/Ribonuclease H"/>
    <property type="match status" value="1"/>
</dbReference>
<dbReference type="InterPro" id="IPR051132">
    <property type="entry name" value="3-5_Exonuclease_domain"/>
</dbReference>
<feature type="domain" description="HRDC" evidence="4">
    <location>
        <begin position="316"/>
        <end position="396"/>
    </location>
</feature>
<dbReference type="GeneID" id="63841184"/>
<dbReference type="InterPro" id="IPR002121">
    <property type="entry name" value="HRDC_dom"/>
</dbReference>
<dbReference type="InterPro" id="IPR044876">
    <property type="entry name" value="HRDC_dom_sf"/>
</dbReference>
<feature type="compositionally biased region" description="Polar residues" evidence="3">
    <location>
        <begin position="278"/>
        <end position="290"/>
    </location>
</feature>
<evidence type="ECO:0000256" key="2">
    <source>
        <dbReference type="ARBA" id="ARBA00022801"/>
    </source>
</evidence>
<dbReference type="EMBL" id="MU032347">
    <property type="protein sequence ID" value="KAF3766570.1"/>
    <property type="molecule type" value="Genomic_DNA"/>
</dbReference>
<dbReference type="Proteomes" id="UP000803844">
    <property type="component" value="Unassembled WGS sequence"/>
</dbReference>
<dbReference type="GO" id="GO:0008408">
    <property type="term" value="F:3'-5' exonuclease activity"/>
    <property type="evidence" value="ECO:0007669"/>
    <property type="project" value="InterPro"/>
</dbReference>
<dbReference type="GO" id="GO:0005634">
    <property type="term" value="C:nucleus"/>
    <property type="evidence" value="ECO:0007669"/>
    <property type="project" value="TreeGrafter"/>
</dbReference>
<keyword evidence="2" id="KW-0378">Hydrolase</keyword>
<feature type="region of interest" description="Disordered" evidence="3">
    <location>
        <begin position="469"/>
        <end position="493"/>
    </location>
</feature>
<organism evidence="5 6">
    <name type="scientific">Cryphonectria parasitica (strain ATCC 38755 / EP155)</name>
    <dbReference type="NCBI Taxonomy" id="660469"/>
    <lineage>
        <taxon>Eukaryota</taxon>
        <taxon>Fungi</taxon>
        <taxon>Dikarya</taxon>
        <taxon>Ascomycota</taxon>
        <taxon>Pezizomycotina</taxon>
        <taxon>Sordariomycetes</taxon>
        <taxon>Sordariomycetidae</taxon>
        <taxon>Diaporthales</taxon>
        <taxon>Cryphonectriaceae</taxon>
        <taxon>Cryphonectria-Endothia species complex</taxon>
        <taxon>Cryphonectria</taxon>
    </lineage>
</organism>
<dbReference type="SUPFAM" id="SSF53098">
    <property type="entry name" value="Ribonuclease H-like"/>
    <property type="match status" value="1"/>
</dbReference>
<dbReference type="InterPro" id="IPR036397">
    <property type="entry name" value="RNaseH_sf"/>
</dbReference>
<evidence type="ECO:0000313" key="5">
    <source>
        <dbReference type="EMBL" id="KAF3766570.1"/>
    </source>
</evidence>
<evidence type="ECO:0000256" key="1">
    <source>
        <dbReference type="ARBA" id="ARBA00022722"/>
    </source>
</evidence>
<dbReference type="SMART" id="SM00341">
    <property type="entry name" value="HRDC"/>
    <property type="match status" value="1"/>
</dbReference>
<gene>
    <name evidence="5" type="ORF">M406DRAFT_38281</name>
</gene>
<feature type="region of interest" description="Disordered" evidence="3">
    <location>
        <begin position="275"/>
        <end position="311"/>
    </location>
</feature>